<feature type="transmembrane region" description="Helical" evidence="8">
    <location>
        <begin position="50"/>
        <end position="72"/>
    </location>
</feature>
<keyword evidence="7" id="KW-0460">Magnesium</keyword>
<dbReference type="Proteomes" id="UP000740727">
    <property type="component" value="Unassembled WGS sequence"/>
</dbReference>
<dbReference type="PANTHER" id="PTHR22926">
    <property type="entry name" value="PHOSPHO-N-ACETYLMURAMOYL-PENTAPEPTIDE-TRANSFERASE"/>
    <property type="match status" value="1"/>
</dbReference>
<dbReference type="AlphaFoldDB" id="A0A965GEH5"/>
<evidence type="ECO:0000256" key="7">
    <source>
        <dbReference type="PIRSR" id="PIRSR600715-1"/>
    </source>
</evidence>
<keyword evidence="4 8" id="KW-0812">Transmembrane</keyword>
<comment type="subcellular location">
    <subcellularLocation>
        <location evidence="1">Cell membrane</location>
        <topology evidence="1">Multi-pass membrane protein</topology>
    </subcellularLocation>
</comment>
<evidence type="ECO:0008006" key="11">
    <source>
        <dbReference type="Google" id="ProtNLM"/>
    </source>
</evidence>
<keyword evidence="3" id="KW-0808">Transferase</keyword>
<keyword evidence="5 8" id="KW-1133">Transmembrane helix</keyword>
<dbReference type="GO" id="GO:0046872">
    <property type="term" value="F:metal ion binding"/>
    <property type="evidence" value="ECO:0007669"/>
    <property type="project" value="UniProtKB-KW"/>
</dbReference>
<feature type="transmembrane region" description="Helical" evidence="8">
    <location>
        <begin position="79"/>
        <end position="98"/>
    </location>
</feature>
<feature type="non-terminal residue" evidence="9">
    <location>
        <position position="159"/>
    </location>
</feature>
<accession>A0A965GEH5</accession>
<feature type="transmembrane region" description="Helical" evidence="8">
    <location>
        <begin position="110"/>
        <end position="130"/>
    </location>
</feature>
<organism evidence="9 10">
    <name type="scientific">Candidatus Fonsibacter lacus</name>
    <dbReference type="NCBI Taxonomy" id="2576439"/>
    <lineage>
        <taxon>Bacteria</taxon>
        <taxon>Pseudomonadati</taxon>
        <taxon>Pseudomonadota</taxon>
        <taxon>Alphaproteobacteria</taxon>
        <taxon>Candidatus Pelagibacterales</taxon>
        <taxon>Candidatus Pelagibacterales incertae sedis</taxon>
        <taxon>Candidatus Fonsibacter</taxon>
    </lineage>
</organism>
<reference evidence="9" key="1">
    <citation type="submission" date="2018-10" db="EMBL/GenBank/DDBJ databases">
        <title>Iterative Subtractive Binning of Freshwater Chronoseries Metagenomes Recovers Nearly Complete Genomes from over Four Hundred Novel Species.</title>
        <authorList>
            <person name="Rodriguez-R L.M."/>
            <person name="Tsementzi D."/>
            <person name="Luo C."/>
            <person name="Konstantinidis K.T."/>
        </authorList>
    </citation>
    <scope>NUCLEOTIDE SEQUENCE</scope>
    <source>
        <strain evidence="9">WB5_2A_028</strain>
    </source>
</reference>
<evidence type="ECO:0000256" key="2">
    <source>
        <dbReference type="ARBA" id="ARBA00022475"/>
    </source>
</evidence>
<comment type="cofactor">
    <cofactor evidence="7">
        <name>Mg(2+)</name>
        <dbReference type="ChEBI" id="CHEBI:18420"/>
    </cofactor>
</comment>
<dbReference type="Pfam" id="PF00953">
    <property type="entry name" value="Glycos_transf_4"/>
    <property type="match status" value="1"/>
</dbReference>
<keyword evidence="2" id="KW-1003">Cell membrane</keyword>
<dbReference type="PANTHER" id="PTHR22926:SF3">
    <property type="entry name" value="UNDECAPRENYL-PHOSPHATE ALPHA-N-ACETYLGLUCOSAMINYL 1-PHOSPHATE TRANSFERASE"/>
    <property type="match status" value="1"/>
</dbReference>
<gene>
    <name evidence="9" type="ORF">EBT44_07690</name>
</gene>
<evidence type="ECO:0000256" key="5">
    <source>
        <dbReference type="ARBA" id="ARBA00022989"/>
    </source>
</evidence>
<evidence type="ECO:0000256" key="4">
    <source>
        <dbReference type="ARBA" id="ARBA00022692"/>
    </source>
</evidence>
<dbReference type="GO" id="GO:0009103">
    <property type="term" value="P:lipopolysaccharide biosynthetic process"/>
    <property type="evidence" value="ECO:0007669"/>
    <property type="project" value="TreeGrafter"/>
</dbReference>
<comment type="caution">
    <text evidence="9">The sequence shown here is derived from an EMBL/GenBank/DDBJ whole genome shotgun (WGS) entry which is preliminary data.</text>
</comment>
<proteinExistence type="predicted"/>
<name>A0A965GEH5_9PROT</name>
<dbReference type="GO" id="GO:0016780">
    <property type="term" value="F:phosphotransferase activity, for other substituted phosphate groups"/>
    <property type="evidence" value="ECO:0007669"/>
    <property type="project" value="InterPro"/>
</dbReference>
<evidence type="ECO:0000256" key="8">
    <source>
        <dbReference type="SAM" id="Phobius"/>
    </source>
</evidence>
<evidence type="ECO:0000313" key="10">
    <source>
        <dbReference type="Proteomes" id="UP000740727"/>
    </source>
</evidence>
<dbReference type="GO" id="GO:0044038">
    <property type="term" value="P:cell wall macromolecule biosynthetic process"/>
    <property type="evidence" value="ECO:0007669"/>
    <property type="project" value="TreeGrafter"/>
</dbReference>
<dbReference type="EMBL" id="RFXN01000257">
    <property type="protein sequence ID" value="NBR94671.1"/>
    <property type="molecule type" value="Genomic_DNA"/>
</dbReference>
<dbReference type="InterPro" id="IPR000715">
    <property type="entry name" value="Glycosyl_transferase_4"/>
</dbReference>
<sequence length="159" mass="16874">MKLELSDYLLLFASSLIFVGLLTPLARKVAKALNVVDSPSESHKTHKEPIPYLGGVAIIIGVSIITYTAIAVRGNSSAFALANTLLLPAILLGFIGLVDDIKKLAPLPRFIAQNAVAIAISALLIVTDTLGSPSGNVVVDFFITILWIVGITNSINFFD</sequence>
<dbReference type="GO" id="GO:0005886">
    <property type="term" value="C:plasma membrane"/>
    <property type="evidence" value="ECO:0007669"/>
    <property type="project" value="UniProtKB-SubCell"/>
</dbReference>
<evidence type="ECO:0000256" key="3">
    <source>
        <dbReference type="ARBA" id="ARBA00022679"/>
    </source>
</evidence>
<dbReference type="GO" id="GO:0071555">
    <property type="term" value="P:cell wall organization"/>
    <property type="evidence" value="ECO:0007669"/>
    <property type="project" value="TreeGrafter"/>
</dbReference>
<evidence type="ECO:0000313" key="9">
    <source>
        <dbReference type="EMBL" id="NBR94671.1"/>
    </source>
</evidence>
<evidence type="ECO:0000256" key="6">
    <source>
        <dbReference type="ARBA" id="ARBA00023136"/>
    </source>
</evidence>
<evidence type="ECO:0000256" key="1">
    <source>
        <dbReference type="ARBA" id="ARBA00004651"/>
    </source>
</evidence>
<keyword evidence="6 8" id="KW-0472">Membrane</keyword>
<protein>
    <recommendedName>
        <fullName evidence="11">Undecaprenyl-phosphate alpha-N-acetylglucosaminyl 1-phosphate transferase</fullName>
    </recommendedName>
</protein>
<feature type="transmembrane region" description="Helical" evidence="8">
    <location>
        <begin position="137"/>
        <end position="158"/>
    </location>
</feature>
<keyword evidence="7" id="KW-0479">Metal-binding</keyword>
<feature type="binding site" evidence="7">
    <location>
        <position position="156"/>
    </location>
    <ligand>
        <name>Mg(2+)</name>
        <dbReference type="ChEBI" id="CHEBI:18420"/>
    </ligand>
</feature>